<dbReference type="OrthoDB" id="62560at2759"/>
<evidence type="ECO:0000256" key="16">
    <source>
        <dbReference type="PIRSR" id="PIRSR028980-2"/>
    </source>
</evidence>
<dbReference type="GO" id="GO:0000287">
    <property type="term" value="F:magnesium ion binding"/>
    <property type="evidence" value="ECO:0007669"/>
    <property type="project" value="UniProtKB-UniRule"/>
</dbReference>
<dbReference type="AlphaFoldDB" id="A0A9W8EEK9"/>
<comment type="function">
    <text evidence="1 14">Adds a GMP to the 5'-end of tRNA(His) after transcription and RNase P cleavage.</text>
</comment>
<dbReference type="EC" id="2.7.7.79" evidence="3 14"/>
<dbReference type="Pfam" id="PF14413">
    <property type="entry name" value="Thg1C"/>
    <property type="match status" value="1"/>
</dbReference>
<accession>A0A9W8EEK9</accession>
<dbReference type="Proteomes" id="UP001150907">
    <property type="component" value="Unassembled WGS sequence"/>
</dbReference>
<feature type="binding site" evidence="16">
    <location>
        <position position="86"/>
    </location>
    <ligand>
        <name>Mg(2+)</name>
        <dbReference type="ChEBI" id="CHEBI:18420"/>
        <label>1</label>
        <note>catalytic</note>
    </ligand>
</feature>
<evidence type="ECO:0000256" key="11">
    <source>
        <dbReference type="ARBA" id="ARBA00023134"/>
    </source>
</evidence>
<dbReference type="InterPro" id="IPR007537">
    <property type="entry name" value="tRNAHis_GuaTrfase_Thg1"/>
</dbReference>
<evidence type="ECO:0000256" key="3">
    <source>
        <dbReference type="ARBA" id="ARBA00012511"/>
    </source>
</evidence>
<evidence type="ECO:0000256" key="15">
    <source>
        <dbReference type="PIRSR" id="PIRSR028980-1"/>
    </source>
</evidence>
<sequence length="271" mass="31443">MIGLVTKKHAMAKSRYEYVRNFECEDRLLPSTWLVVRLDGQGFTRFTEQHHFTKPNDIRALHLMNRAAKVVMESMVEIVLAYGQSDEYSFVFLKTARAYDRRASKLATLLVSKFTAAYVFYWSEFFPDTPLKRLPSFDARVVVYPSDRIMRDYLCWRQADCHINNMYNTCFWTLVNTGGLTPKDAEKRLNGTLSKDKHELLFGEFGVNYNSEQEIFKKGSVVVREKAPIDVIDKGGHSSTRFKSIVQICHCDIIGDAFWRERPEILGQSEH</sequence>
<comment type="caution">
    <text evidence="19">The sequence shown here is derived from an EMBL/GenBank/DDBJ whole genome shotgun (WGS) entry which is preliminary data.</text>
</comment>
<evidence type="ECO:0000256" key="8">
    <source>
        <dbReference type="ARBA" id="ARBA00022723"/>
    </source>
</evidence>
<keyword evidence="5 14" id="KW-0808">Transferase</keyword>
<evidence type="ECO:0000259" key="17">
    <source>
        <dbReference type="Pfam" id="PF04446"/>
    </source>
</evidence>
<feature type="binding site" evidence="15">
    <location>
        <begin position="85"/>
        <end position="86"/>
    </location>
    <ligand>
        <name>GTP</name>
        <dbReference type="ChEBI" id="CHEBI:37565"/>
    </ligand>
</feature>
<organism evidence="19 20">
    <name type="scientific">Coemansia thaxteri</name>
    <dbReference type="NCBI Taxonomy" id="2663907"/>
    <lineage>
        <taxon>Eukaryota</taxon>
        <taxon>Fungi</taxon>
        <taxon>Fungi incertae sedis</taxon>
        <taxon>Zoopagomycota</taxon>
        <taxon>Kickxellomycotina</taxon>
        <taxon>Kickxellomycetes</taxon>
        <taxon>Kickxellales</taxon>
        <taxon>Kickxellaceae</taxon>
        <taxon>Coemansia</taxon>
    </lineage>
</organism>
<dbReference type="FunFam" id="3.30.70.3000:FF:000001">
    <property type="entry name" value="tRNA(His) guanylyltransferase"/>
    <property type="match status" value="1"/>
</dbReference>
<name>A0A9W8EEK9_9FUNG</name>
<dbReference type="GO" id="GO:0005525">
    <property type="term" value="F:GTP binding"/>
    <property type="evidence" value="ECO:0007669"/>
    <property type="project" value="UniProtKB-UniRule"/>
</dbReference>
<feature type="binding site" evidence="16">
    <location>
        <position position="86"/>
    </location>
    <ligand>
        <name>Mg(2+)</name>
        <dbReference type="ChEBI" id="CHEBI:18420"/>
        <label>2</label>
        <note>catalytic</note>
    </ligand>
</feature>
<dbReference type="InterPro" id="IPR024956">
    <property type="entry name" value="tRNAHis_GuaTrfase_cat"/>
</dbReference>
<evidence type="ECO:0000256" key="13">
    <source>
        <dbReference type="ARBA" id="ARBA00047281"/>
    </source>
</evidence>
<evidence type="ECO:0000256" key="14">
    <source>
        <dbReference type="PIRNR" id="PIRNR028980"/>
    </source>
</evidence>
<evidence type="ECO:0000256" key="2">
    <source>
        <dbReference type="ARBA" id="ARBA00010113"/>
    </source>
</evidence>
<comment type="similarity">
    <text evidence="2 14">Belongs to the tRNA(His) guanylyltransferase family.</text>
</comment>
<protein>
    <recommendedName>
        <fullName evidence="4 14">tRNA(His) guanylyltransferase</fullName>
        <ecNumber evidence="3 14">2.7.7.79</ecNumber>
    </recommendedName>
    <alternativeName>
        <fullName evidence="12 14">tRNA-histidine guanylyltransferase</fullName>
    </alternativeName>
</protein>
<evidence type="ECO:0000313" key="20">
    <source>
        <dbReference type="Proteomes" id="UP001150907"/>
    </source>
</evidence>
<keyword evidence="10 14" id="KW-0460">Magnesium</keyword>
<comment type="catalytic activity">
    <reaction evidence="13 14">
        <text>a 5'-end ribonucleotide-tRNA(His) + GTP + ATP + H2O = a 5'-end phospho-guanosine-ribonucleotide-tRNA(His) + AMP + 2 diphosphate + H(+)</text>
        <dbReference type="Rhea" id="RHEA:54564"/>
        <dbReference type="Rhea" id="RHEA-COMP:14193"/>
        <dbReference type="Rhea" id="RHEA-COMP:14917"/>
        <dbReference type="ChEBI" id="CHEBI:15377"/>
        <dbReference type="ChEBI" id="CHEBI:15378"/>
        <dbReference type="ChEBI" id="CHEBI:30616"/>
        <dbReference type="ChEBI" id="CHEBI:33019"/>
        <dbReference type="ChEBI" id="CHEBI:37565"/>
        <dbReference type="ChEBI" id="CHEBI:138282"/>
        <dbReference type="ChEBI" id="CHEBI:141847"/>
        <dbReference type="ChEBI" id="CHEBI:456215"/>
        <dbReference type="EC" id="2.7.7.79"/>
    </reaction>
</comment>
<feature type="domain" description="Thg1 C-terminal" evidence="18">
    <location>
        <begin position="149"/>
        <end position="254"/>
    </location>
</feature>
<feature type="binding site" evidence="16">
    <location>
        <position position="39"/>
    </location>
    <ligand>
        <name>Mg(2+)</name>
        <dbReference type="ChEBI" id="CHEBI:18420"/>
        <label>2</label>
        <note>catalytic</note>
    </ligand>
</feature>
<feature type="binding site" evidence="16">
    <location>
        <position position="40"/>
    </location>
    <ligand>
        <name>Mg(2+)</name>
        <dbReference type="ChEBI" id="CHEBI:18420"/>
        <label>1</label>
        <note>catalytic</note>
    </ligand>
</feature>
<comment type="cofactor">
    <cofactor evidence="16">
        <name>Mg(2+)</name>
        <dbReference type="ChEBI" id="CHEBI:18420"/>
    </cofactor>
    <text evidence="16">Binds 2 magnesium ions per subunit.</text>
</comment>
<dbReference type="PANTHER" id="PTHR12729:SF6">
    <property type="entry name" value="TRNA(HIS) GUANYLYLTRANSFERASE-RELATED"/>
    <property type="match status" value="1"/>
</dbReference>
<keyword evidence="8 14" id="KW-0479">Metal-binding</keyword>
<feature type="domain" description="tRNAHis guanylyltransferase catalytic" evidence="17">
    <location>
        <begin position="16"/>
        <end position="145"/>
    </location>
</feature>
<keyword evidence="20" id="KW-1185">Reference proteome</keyword>
<dbReference type="GO" id="GO:0008193">
    <property type="term" value="F:tRNA guanylyltransferase activity"/>
    <property type="evidence" value="ECO:0007669"/>
    <property type="project" value="UniProtKB-UniRule"/>
</dbReference>
<evidence type="ECO:0000256" key="9">
    <source>
        <dbReference type="ARBA" id="ARBA00022741"/>
    </source>
</evidence>
<evidence type="ECO:0000313" key="19">
    <source>
        <dbReference type="EMBL" id="KAJ2001916.1"/>
    </source>
</evidence>
<dbReference type="InterPro" id="IPR038469">
    <property type="entry name" value="tRNAHis_GuaTrfase_Thg1_sf"/>
</dbReference>
<dbReference type="PANTHER" id="PTHR12729">
    <property type="entry name" value="TRNA(HIS) GUANYLYLTRANSFERASE-RELATED"/>
    <property type="match status" value="1"/>
</dbReference>
<evidence type="ECO:0000256" key="5">
    <source>
        <dbReference type="ARBA" id="ARBA00022679"/>
    </source>
</evidence>
<reference evidence="19" key="1">
    <citation type="submission" date="2022-07" db="EMBL/GenBank/DDBJ databases">
        <title>Phylogenomic reconstructions and comparative analyses of Kickxellomycotina fungi.</title>
        <authorList>
            <person name="Reynolds N.K."/>
            <person name="Stajich J.E."/>
            <person name="Barry K."/>
            <person name="Grigoriev I.V."/>
            <person name="Crous P."/>
            <person name="Smith M.E."/>
        </authorList>
    </citation>
    <scope>NUCLEOTIDE SEQUENCE</scope>
    <source>
        <strain evidence="19">IMI 214461</strain>
    </source>
</reference>
<evidence type="ECO:0000256" key="6">
    <source>
        <dbReference type="ARBA" id="ARBA00022694"/>
    </source>
</evidence>
<dbReference type="InterPro" id="IPR025845">
    <property type="entry name" value="Thg1_C_dom"/>
</dbReference>
<evidence type="ECO:0000256" key="4">
    <source>
        <dbReference type="ARBA" id="ARBA00015443"/>
    </source>
</evidence>
<evidence type="ECO:0000259" key="18">
    <source>
        <dbReference type="Pfam" id="PF14413"/>
    </source>
</evidence>
<dbReference type="Gene3D" id="3.30.70.3000">
    <property type="match status" value="1"/>
</dbReference>
<evidence type="ECO:0000256" key="7">
    <source>
        <dbReference type="ARBA" id="ARBA00022695"/>
    </source>
</evidence>
<keyword evidence="7 14" id="KW-0548">Nucleotidyltransferase</keyword>
<proteinExistence type="inferred from homology"/>
<evidence type="ECO:0000256" key="1">
    <source>
        <dbReference type="ARBA" id="ARBA00002939"/>
    </source>
</evidence>
<dbReference type="PIRSF" id="PIRSF028980">
    <property type="entry name" value="tRNAHis_guanylyltransferase"/>
    <property type="match status" value="1"/>
</dbReference>
<keyword evidence="6 14" id="KW-0819">tRNA processing</keyword>
<feature type="binding site" evidence="16">
    <location>
        <position position="39"/>
    </location>
    <ligand>
        <name>Mg(2+)</name>
        <dbReference type="ChEBI" id="CHEBI:18420"/>
        <label>1</label>
        <note>catalytic</note>
    </ligand>
</feature>
<evidence type="ECO:0000256" key="10">
    <source>
        <dbReference type="ARBA" id="ARBA00022842"/>
    </source>
</evidence>
<dbReference type="GO" id="GO:0006400">
    <property type="term" value="P:tRNA modification"/>
    <property type="evidence" value="ECO:0007669"/>
    <property type="project" value="UniProtKB-UniRule"/>
</dbReference>
<evidence type="ECO:0000256" key="12">
    <source>
        <dbReference type="ARBA" id="ARBA00032480"/>
    </source>
</evidence>
<keyword evidence="11 14" id="KW-0342">GTP-binding</keyword>
<gene>
    <name evidence="19" type="primary">THG1L</name>
    <name evidence="19" type="ORF">H4R26_003879</name>
</gene>
<dbReference type="EMBL" id="JANBQF010000353">
    <property type="protein sequence ID" value="KAJ2001916.1"/>
    <property type="molecule type" value="Genomic_DNA"/>
</dbReference>
<keyword evidence="9 14" id="KW-0547">Nucleotide-binding</keyword>
<dbReference type="Pfam" id="PF04446">
    <property type="entry name" value="Thg1"/>
    <property type="match status" value="1"/>
</dbReference>